<proteinExistence type="predicted"/>
<dbReference type="Pfam" id="PF01609">
    <property type="entry name" value="DDE_Tnp_1"/>
    <property type="match status" value="1"/>
</dbReference>
<gene>
    <name evidence="3" type="ORF">OB914_16355</name>
    <name evidence="2" type="ORF">OB916_16415</name>
</gene>
<reference evidence="3" key="1">
    <citation type="submission" date="2023-02" db="EMBL/GenBank/DDBJ databases">
        <title>Enrichment on poylsaccharides allowed isolation of novel metabolic and taxonomic groups of Haloarchaea.</title>
        <authorList>
            <person name="Sorokin D.Y."/>
            <person name="Elcheninov A.G."/>
            <person name="Khizhniak T.V."/>
            <person name="Kolganova T.V."/>
            <person name="Kublanov I.V."/>
        </authorList>
    </citation>
    <scope>NUCLEOTIDE SEQUENCE</scope>
    <source>
        <strain evidence="2 4">HArc-curdl5-1</strain>
        <strain evidence="3">HArc-curdl7</strain>
    </source>
</reference>
<dbReference type="Proteomes" id="UP001208186">
    <property type="component" value="Unassembled WGS sequence"/>
</dbReference>
<comment type="caution">
    <text evidence="3">The sequence shown here is derived from an EMBL/GenBank/DDBJ whole genome shotgun (WGS) entry which is preliminary data.</text>
</comment>
<keyword evidence="4" id="KW-1185">Reference proteome</keyword>
<evidence type="ECO:0000259" key="1">
    <source>
        <dbReference type="Pfam" id="PF01609"/>
    </source>
</evidence>
<dbReference type="PANTHER" id="PTHR33252">
    <property type="entry name" value="THIRD ORF IN TRANSPOSON ISC1160"/>
    <property type="match status" value="1"/>
</dbReference>
<sequence length="390" mass="44221">MLELPEPDGVLSAADVKDVAADVIGQLPMEGIEGSPLDSGDIWPVVTMASVNQSSVWDVTSQTDDTPCDDTVMDWLHTLQRDQLEMATSLLFRHLAMTILDPDRSRIVSIDFVDNPYHGSPDEDSGELCKTTPTDGTTTCHRYCTAYVVSNGKPVTLALTYVRSDEKEADAVERVLDRVGTYPFEIDLLLADRGFYNERVIRRARDLATTVIPVQKKGERMKDKLATHCSYMTTYRMYKGSERELRFPLAVSVSYQNGDRGKHGEVVRGYVACDLGDRTPTQVERRYRKRSAIETSYRLFRQARATTTTQDPIVRFAFVIVSFLLENLWLVLRWAVVARPQRGGRDLPEQFTFQTFCDWIRHELEEELERRWEIEMNGVGVPDAYASAAG</sequence>
<evidence type="ECO:0000313" key="5">
    <source>
        <dbReference type="Proteomes" id="UP001209746"/>
    </source>
</evidence>
<evidence type="ECO:0000313" key="2">
    <source>
        <dbReference type="EMBL" id="MCU4719628.1"/>
    </source>
</evidence>
<dbReference type="NCBIfam" id="NF033541">
    <property type="entry name" value="transpos_ISH3"/>
    <property type="match status" value="1"/>
</dbReference>
<dbReference type="GO" id="GO:0004803">
    <property type="term" value="F:transposase activity"/>
    <property type="evidence" value="ECO:0007669"/>
    <property type="project" value="InterPro"/>
</dbReference>
<dbReference type="Proteomes" id="UP001209746">
    <property type="component" value="Unassembled WGS sequence"/>
</dbReference>
<dbReference type="PANTHER" id="PTHR33252:SF2">
    <property type="entry name" value="TRANSPOSASE IS4-LIKE DOMAIN-CONTAINING PROTEIN"/>
    <property type="match status" value="1"/>
</dbReference>
<evidence type="ECO:0000313" key="3">
    <source>
        <dbReference type="EMBL" id="MCU4728523.1"/>
    </source>
</evidence>
<name>A0AAE3LKM5_9EURY</name>
<feature type="domain" description="Transposase IS4-like" evidence="1">
    <location>
        <begin position="146"/>
        <end position="302"/>
    </location>
</feature>
<accession>A0AAE3LKM5</accession>
<organism evidence="3 5">
    <name type="scientific">Halapricum hydrolyticum</name>
    <dbReference type="NCBI Taxonomy" id="2979991"/>
    <lineage>
        <taxon>Archaea</taxon>
        <taxon>Methanobacteriati</taxon>
        <taxon>Methanobacteriota</taxon>
        <taxon>Stenosarchaea group</taxon>
        <taxon>Halobacteria</taxon>
        <taxon>Halobacteriales</taxon>
        <taxon>Haloarculaceae</taxon>
        <taxon>Halapricum</taxon>
    </lineage>
</organism>
<dbReference type="RefSeq" id="WP_315910374.1">
    <property type="nucleotide sequence ID" value="NZ_JAOPKC010000035.1"/>
</dbReference>
<evidence type="ECO:0000313" key="4">
    <source>
        <dbReference type="Proteomes" id="UP001208186"/>
    </source>
</evidence>
<protein>
    <submittedName>
        <fullName evidence="3">ISH3 family transposase</fullName>
    </submittedName>
</protein>
<dbReference type="EMBL" id="JAOPKD010000030">
    <property type="protein sequence ID" value="MCU4728523.1"/>
    <property type="molecule type" value="Genomic_DNA"/>
</dbReference>
<dbReference type="AlphaFoldDB" id="A0AAE3LKM5"/>
<dbReference type="GO" id="GO:0006313">
    <property type="term" value="P:DNA transposition"/>
    <property type="evidence" value="ECO:0007669"/>
    <property type="project" value="InterPro"/>
</dbReference>
<dbReference type="InterPro" id="IPR002559">
    <property type="entry name" value="Transposase_11"/>
</dbReference>
<dbReference type="GO" id="GO:0003677">
    <property type="term" value="F:DNA binding"/>
    <property type="evidence" value="ECO:0007669"/>
    <property type="project" value="InterPro"/>
</dbReference>
<dbReference type="EMBL" id="JAOPKC010000035">
    <property type="protein sequence ID" value="MCU4719628.1"/>
    <property type="molecule type" value="Genomic_DNA"/>
</dbReference>